<gene>
    <name evidence="1" type="ORF">MSL71_24960</name>
</gene>
<proteinExistence type="predicted"/>
<reference evidence="1 2" key="1">
    <citation type="submission" date="2019-03" db="EMBL/GenBank/DDBJ databases">
        <authorList>
            <person name="Nijsse B."/>
        </authorList>
    </citation>
    <scope>NUCLEOTIDE SEQUENCE [LARGE SCALE GENOMIC DNA]</scope>
    <source>
        <strain evidence="1">Desulfoluna butyratoxydans MSL71</strain>
    </source>
</reference>
<dbReference type="GO" id="GO:0015716">
    <property type="term" value="P:organic phosphonate transport"/>
    <property type="evidence" value="ECO:0007669"/>
    <property type="project" value="InterPro"/>
</dbReference>
<sequence>MTQNTRKQQERQQWMGILARAPLASLEAVWQEVPGKPAYTFLRPPETAMVMVRARTGGQGRPFNFGEVPVTRCAVQTETGFSGCAYVRGTRGRHAELAAVFDALLQDSRAHGEVMARVVEPLACELAEERRRASEKTDATRVDFFTMVRGE</sequence>
<accession>A0A4U8YNM7</accession>
<dbReference type="Proteomes" id="UP000507962">
    <property type="component" value="Unassembled WGS sequence"/>
</dbReference>
<dbReference type="AlphaFoldDB" id="A0A4U8YNM7"/>
<dbReference type="GO" id="GO:0019634">
    <property type="term" value="P:organic phosphonate metabolic process"/>
    <property type="evidence" value="ECO:0007669"/>
    <property type="project" value="InterPro"/>
</dbReference>
<dbReference type="RefSeq" id="WP_180140799.1">
    <property type="nucleotide sequence ID" value="NZ_CAADHO010000004.1"/>
</dbReference>
<dbReference type="NCBIfam" id="TIGR03293">
    <property type="entry name" value="PhnG_redo"/>
    <property type="match status" value="1"/>
</dbReference>
<name>A0A4U8YNM7_9BACT</name>
<protein>
    <submittedName>
        <fullName evidence="1">Phosphonate metabolism phng</fullName>
    </submittedName>
</protein>
<organism evidence="1 2">
    <name type="scientific">Desulfoluna butyratoxydans</name>
    <dbReference type="NCBI Taxonomy" id="231438"/>
    <lineage>
        <taxon>Bacteria</taxon>
        <taxon>Pseudomonadati</taxon>
        <taxon>Thermodesulfobacteriota</taxon>
        <taxon>Desulfobacteria</taxon>
        <taxon>Desulfobacterales</taxon>
        <taxon>Desulfolunaceae</taxon>
        <taxon>Desulfoluna</taxon>
    </lineage>
</organism>
<dbReference type="EMBL" id="CAADHO010000004">
    <property type="protein sequence ID" value="VFQ44839.1"/>
    <property type="molecule type" value="Genomic_DNA"/>
</dbReference>
<evidence type="ECO:0000313" key="1">
    <source>
        <dbReference type="EMBL" id="VFQ44839.1"/>
    </source>
</evidence>
<dbReference type="InterPro" id="IPR009609">
    <property type="entry name" value="Phosphonate_metab_PhnG"/>
</dbReference>
<evidence type="ECO:0000313" key="2">
    <source>
        <dbReference type="Proteomes" id="UP000507962"/>
    </source>
</evidence>
<keyword evidence="2" id="KW-1185">Reference proteome</keyword>
<dbReference type="Pfam" id="PF06754">
    <property type="entry name" value="PhnG"/>
    <property type="match status" value="1"/>
</dbReference>